<feature type="transmembrane region" description="Helical" evidence="5">
    <location>
        <begin position="289"/>
        <end position="314"/>
    </location>
</feature>
<dbReference type="PANTHER" id="PTHR20661">
    <property type="entry name" value="PHOSPHATIDYLINOSITOL-GLYCAN BIOSYNTHESIS CLASS W PROTEIN"/>
    <property type="match status" value="1"/>
</dbReference>
<proteinExistence type="predicted"/>
<reference evidence="6 7" key="1">
    <citation type="journal article" date="2010" name="Nature">
        <title>Genome sequence of the palaeopolyploid soybean.</title>
        <authorList>
            <person name="Schmutz J."/>
            <person name="Cannon S.B."/>
            <person name="Schlueter J."/>
            <person name="Ma J."/>
            <person name="Mitros T."/>
            <person name="Nelson W."/>
            <person name="Hyten D.L."/>
            <person name="Song Q."/>
            <person name="Thelen J.J."/>
            <person name="Cheng J."/>
            <person name="Xu D."/>
            <person name="Hellsten U."/>
            <person name="May G.D."/>
            <person name="Yu Y."/>
            <person name="Sakurai T."/>
            <person name="Umezawa T."/>
            <person name="Bhattacharyya M.K."/>
            <person name="Sandhu D."/>
            <person name="Valliyodan B."/>
            <person name="Lindquist E."/>
            <person name="Peto M."/>
            <person name="Grant D."/>
            <person name="Shu S."/>
            <person name="Goodstein D."/>
            <person name="Barry K."/>
            <person name="Futrell-Griggs M."/>
            <person name="Abernathy B."/>
            <person name="Du J."/>
            <person name="Tian Z."/>
            <person name="Zhu L."/>
            <person name="Gill N."/>
            <person name="Joshi T."/>
            <person name="Libault M."/>
            <person name="Sethuraman A."/>
            <person name="Zhang X.-C."/>
            <person name="Shinozaki K."/>
            <person name="Nguyen H.T."/>
            <person name="Wing R.A."/>
            <person name="Cregan P."/>
            <person name="Specht J."/>
            <person name="Grimwood J."/>
            <person name="Rokhsar D."/>
            <person name="Stacey G."/>
            <person name="Shoemaker R.C."/>
            <person name="Jackson S.A."/>
        </authorList>
    </citation>
    <scope>NUCLEOTIDE SEQUENCE</scope>
    <source>
        <strain evidence="7">cv. Williams 82</strain>
        <tissue evidence="6">Callus</tissue>
    </source>
</reference>
<dbReference type="AlphaFoldDB" id="A0A0R0IYH1"/>
<dbReference type="GO" id="GO:0006506">
    <property type="term" value="P:GPI anchor biosynthetic process"/>
    <property type="evidence" value="ECO:0007669"/>
    <property type="project" value="InterPro"/>
</dbReference>
<keyword evidence="2 5" id="KW-0812">Transmembrane</keyword>
<feature type="transmembrane region" description="Helical" evidence="5">
    <location>
        <begin position="160"/>
        <end position="179"/>
    </location>
</feature>
<name>A0A0R0IYH1_SOYBN</name>
<dbReference type="Gramene" id="KRH45427">
    <property type="protein sequence ID" value="KRH45427"/>
    <property type="gene ID" value="GLYMA_08G270900"/>
</dbReference>
<feature type="transmembrane region" description="Helical" evidence="5">
    <location>
        <begin position="96"/>
        <end position="112"/>
    </location>
</feature>
<organism evidence="6">
    <name type="scientific">Glycine max</name>
    <name type="common">Soybean</name>
    <name type="synonym">Glycine hispida</name>
    <dbReference type="NCBI Taxonomy" id="3847"/>
    <lineage>
        <taxon>Eukaryota</taxon>
        <taxon>Viridiplantae</taxon>
        <taxon>Streptophyta</taxon>
        <taxon>Embryophyta</taxon>
        <taxon>Tracheophyta</taxon>
        <taxon>Spermatophyta</taxon>
        <taxon>Magnoliopsida</taxon>
        <taxon>eudicotyledons</taxon>
        <taxon>Gunneridae</taxon>
        <taxon>Pentapetalae</taxon>
        <taxon>rosids</taxon>
        <taxon>fabids</taxon>
        <taxon>Fabales</taxon>
        <taxon>Fabaceae</taxon>
        <taxon>Papilionoideae</taxon>
        <taxon>50 kb inversion clade</taxon>
        <taxon>NPAAA clade</taxon>
        <taxon>indigoferoid/millettioid clade</taxon>
        <taxon>Phaseoleae</taxon>
        <taxon>Glycine</taxon>
        <taxon>Glycine subgen. Soja</taxon>
    </lineage>
</organism>
<keyword evidence="3 5" id="KW-1133">Transmembrane helix</keyword>
<evidence type="ECO:0000256" key="3">
    <source>
        <dbReference type="ARBA" id="ARBA00022989"/>
    </source>
</evidence>
<dbReference type="PANTHER" id="PTHR20661:SF0">
    <property type="entry name" value="PHOSPHATIDYLINOSITOL-GLYCAN BIOSYNTHESIS CLASS W PROTEIN"/>
    <property type="match status" value="1"/>
</dbReference>
<evidence type="ECO:0000256" key="2">
    <source>
        <dbReference type="ARBA" id="ARBA00022692"/>
    </source>
</evidence>
<dbReference type="GO" id="GO:0016020">
    <property type="term" value="C:membrane"/>
    <property type="evidence" value="ECO:0007669"/>
    <property type="project" value="UniProtKB-SubCell"/>
</dbReference>
<feature type="transmembrane region" description="Helical" evidence="5">
    <location>
        <begin position="57"/>
        <end position="76"/>
    </location>
</feature>
<feature type="transmembrane region" description="Helical" evidence="5">
    <location>
        <begin position="259"/>
        <end position="277"/>
    </location>
</feature>
<dbReference type="OMA" id="NGLTHFM"/>
<evidence type="ECO:0000256" key="5">
    <source>
        <dbReference type="SAM" id="Phobius"/>
    </source>
</evidence>
<gene>
    <name evidence="7" type="primary">LOC100811353</name>
    <name evidence="6" type="ORF">GLYMA_08G270900</name>
</gene>
<dbReference type="Proteomes" id="UP000008827">
    <property type="component" value="Chromosome 8"/>
</dbReference>
<comment type="subcellular location">
    <subcellularLocation>
        <location evidence="1">Membrane</location>
        <topology evidence="1">Multi-pass membrane protein</topology>
    </subcellularLocation>
</comment>
<evidence type="ECO:0008006" key="9">
    <source>
        <dbReference type="Google" id="ProtNLM"/>
    </source>
</evidence>
<reference evidence="6" key="3">
    <citation type="submission" date="2018-07" db="EMBL/GenBank/DDBJ databases">
        <title>WGS assembly of Glycine max.</title>
        <authorList>
            <person name="Schmutz J."/>
            <person name="Cannon S."/>
            <person name="Schlueter J."/>
            <person name="Ma J."/>
            <person name="Mitros T."/>
            <person name="Nelson W."/>
            <person name="Hyten D."/>
            <person name="Song Q."/>
            <person name="Thelen J."/>
            <person name="Cheng J."/>
            <person name="Xu D."/>
            <person name="Hellsten U."/>
            <person name="May G."/>
            <person name="Yu Y."/>
            <person name="Sakurai T."/>
            <person name="Umezawa T."/>
            <person name="Bhattacharyya M."/>
            <person name="Sandhu D."/>
            <person name="Valliyodan B."/>
            <person name="Lindquist E."/>
            <person name="Peto M."/>
            <person name="Grant D."/>
            <person name="Shu S."/>
            <person name="Goodstein D."/>
            <person name="Barry K."/>
            <person name="Futrell-Griggs M."/>
            <person name="Abernathy B."/>
            <person name="Du J."/>
            <person name="Tian Z."/>
            <person name="Zhu L."/>
            <person name="Gill N."/>
            <person name="Joshi T."/>
            <person name="Libault M."/>
            <person name="Sethuraman A."/>
            <person name="Zhang X."/>
            <person name="Shinozaki K."/>
            <person name="Nguyen H."/>
            <person name="Wing R."/>
            <person name="Cregan P."/>
            <person name="Specht J."/>
            <person name="Grimwood J."/>
            <person name="Rokhsar D."/>
            <person name="Stacey G."/>
            <person name="Shoemaker R."/>
            <person name="Jackson S."/>
        </authorList>
    </citation>
    <scope>NUCLEOTIDE SEQUENCE</scope>
    <source>
        <tissue evidence="6">Callus</tissue>
    </source>
</reference>
<reference evidence="7" key="2">
    <citation type="submission" date="2018-02" db="UniProtKB">
        <authorList>
            <consortium name="EnsemblPlants"/>
        </authorList>
    </citation>
    <scope>IDENTIFICATION</scope>
    <source>
        <strain evidence="7">Williams 82</strain>
    </source>
</reference>
<dbReference type="EMBL" id="CM000841">
    <property type="protein sequence ID" value="KRH45427.1"/>
    <property type="molecule type" value="Genomic_DNA"/>
</dbReference>
<evidence type="ECO:0000313" key="8">
    <source>
        <dbReference type="Proteomes" id="UP000008827"/>
    </source>
</evidence>
<evidence type="ECO:0000256" key="4">
    <source>
        <dbReference type="ARBA" id="ARBA00023136"/>
    </source>
</evidence>
<evidence type="ECO:0000313" key="6">
    <source>
        <dbReference type="EMBL" id="KRH45427.1"/>
    </source>
</evidence>
<dbReference type="EnsemblPlants" id="KRH45427">
    <property type="protein sequence ID" value="KRH45427"/>
    <property type="gene ID" value="GLYMA_08G270900"/>
</dbReference>
<evidence type="ECO:0000256" key="1">
    <source>
        <dbReference type="ARBA" id="ARBA00004141"/>
    </source>
</evidence>
<protein>
    <recommendedName>
        <fullName evidence="9">GPI-anchored wall transfer protein 1</fullName>
    </recommendedName>
</protein>
<dbReference type="ExpressionAtlas" id="A0A0R0IYH1">
    <property type="expression patterns" value="baseline and differential"/>
</dbReference>
<keyword evidence="4 5" id="KW-0472">Membrane</keyword>
<feature type="transmembrane region" description="Helical" evidence="5">
    <location>
        <begin position="119"/>
        <end position="140"/>
    </location>
</feature>
<sequence>MIITFLCILAVDFRIFPRRYAKTETYGTSLMDLGVGAFVLANSLVSRQARNITSVSWKTAIVSTSPLIILGFLRLVTTTGVDYQVHVGEYGVHWNFFFTLAAVSILTSFINISPQYSGVIGSLVLVGYQFCLVQGLNHYLLSNERGMDIISQNKEGIFSIFGYWGMYLLGVHLGNYLIFGSHSSGFRSSRWVRMRVWVLSILFWLLTVLLDRHVERISRRTCNLPYVTMVVADNLQLLSILMLADLVPGSKTSILEEAFNRNLLATFLLANILTGLVNLSVDTLSASSITAFFILLVYAYVLSIVIGIADYFGIKLKFW</sequence>
<dbReference type="GO" id="GO:0008374">
    <property type="term" value="F:O-acyltransferase activity"/>
    <property type="evidence" value="ECO:0007669"/>
    <property type="project" value="UniProtKB-ARBA"/>
</dbReference>
<dbReference type="Pfam" id="PF06423">
    <property type="entry name" value="GWT1"/>
    <property type="match status" value="1"/>
</dbReference>
<keyword evidence="8" id="KW-1185">Reference proteome</keyword>
<evidence type="ECO:0000313" key="7">
    <source>
        <dbReference type="EnsemblPlants" id="KRH45427"/>
    </source>
</evidence>
<feature type="transmembrane region" description="Helical" evidence="5">
    <location>
        <begin position="226"/>
        <end position="247"/>
    </location>
</feature>
<feature type="transmembrane region" description="Helical" evidence="5">
    <location>
        <begin position="191"/>
        <end position="210"/>
    </location>
</feature>
<dbReference type="InterPro" id="IPR009447">
    <property type="entry name" value="PIGW/GWT1"/>
</dbReference>
<accession>A0A0R0IYH1</accession>